<evidence type="ECO:0000313" key="3">
    <source>
        <dbReference type="Proteomes" id="UP000821853"/>
    </source>
</evidence>
<reference evidence="2 3" key="1">
    <citation type="journal article" date="2020" name="Cell">
        <title>Large-Scale Comparative Analyses of Tick Genomes Elucidate Their Genetic Diversity and Vector Capacities.</title>
        <authorList>
            <consortium name="Tick Genome and Microbiome Consortium (TIGMIC)"/>
            <person name="Jia N."/>
            <person name="Wang J."/>
            <person name="Shi W."/>
            <person name="Du L."/>
            <person name="Sun Y."/>
            <person name="Zhan W."/>
            <person name="Jiang J.F."/>
            <person name="Wang Q."/>
            <person name="Zhang B."/>
            <person name="Ji P."/>
            <person name="Bell-Sakyi L."/>
            <person name="Cui X.M."/>
            <person name="Yuan T.T."/>
            <person name="Jiang B.G."/>
            <person name="Yang W.F."/>
            <person name="Lam T.T."/>
            <person name="Chang Q.C."/>
            <person name="Ding S.J."/>
            <person name="Wang X.J."/>
            <person name="Zhu J.G."/>
            <person name="Ruan X.D."/>
            <person name="Zhao L."/>
            <person name="Wei J.T."/>
            <person name="Ye R.Z."/>
            <person name="Que T.C."/>
            <person name="Du C.H."/>
            <person name="Zhou Y.H."/>
            <person name="Cheng J.X."/>
            <person name="Dai P.F."/>
            <person name="Guo W.B."/>
            <person name="Han X.H."/>
            <person name="Huang E.J."/>
            <person name="Li L.F."/>
            <person name="Wei W."/>
            <person name="Gao Y.C."/>
            <person name="Liu J.Z."/>
            <person name="Shao H.Z."/>
            <person name="Wang X."/>
            <person name="Wang C.C."/>
            <person name="Yang T.C."/>
            <person name="Huo Q.B."/>
            <person name="Li W."/>
            <person name="Chen H.Y."/>
            <person name="Chen S.E."/>
            <person name="Zhou L.G."/>
            <person name="Ni X.B."/>
            <person name="Tian J.H."/>
            <person name="Sheng Y."/>
            <person name="Liu T."/>
            <person name="Pan Y.S."/>
            <person name="Xia L.Y."/>
            <person name="Li J."/>
            <person name="Zhao F."/>
            <person name="Cao W.C."/>
        </authorList>
    </citation>
    <scope>NUCLEOTIDE SEQUENCE [LARGE SCALE GENOMIC DNA]</scope>
    <source>
        <strain evidence="2">HaeL-2018</strain>
    </source>
</reference>
<gene>
    <name evidence="2" type="ORF">HPB48_004771</name>
</gene>
<dbReference type="EMBL" id="JABSTR010000004">
    <property type="protein sequence ID" value="KAH9368752.1"/>
    <property type="molecule type" value="Genomic_DNA"/>
</dbReference>
<dbReference type="AlphaFoldDB" id="A0A9J6G2N0"/>
<evidence type="ECO:0000256" key="1">
    <source>
        <dbReference type="SAM" id="MobiDB-lite"/>
    </source>
</evidence>
<feature type="compositionally biased region" description="Basic residues" evidence="1">
    <location>
        <begin position="1"/>
        <end position="13"/>
    </location>
</feature>
<comment type="caution">
    <text evidence="2">The sequence shown here is derived from an EMBL/GenBank/DDBJ whole genome shotgun (WGS) entry which is preliminary data.</text>
</comment>
<organism evidence="2 3">
    <name type="scientific">Haemaphysalis longicornis</name>
    <name type="common">Bush tick</name>
    <dbReference type="NCBI Taxonomy" id="44386"/>
    <lineage>
        <taxon>Eukaryota</taxon>
        <taxon>Metazoa</taxon>
        <taxon>Ecdysozoa</taxon>
        <taxon>Arthropoda</taxon>
        <taxon>Chelicerata</taxon>
        <taxon>Arachnida</taxon>
        <taxon>Acari</taxon>
        <taxon>Parasitiformes</taxon>
        <taxon>Ixodida</taxon>
        <taxon>Ixodoidea</taxon>
        <taxon>Ixodidae</taxon>
        <taxon>Haemaphysalinae</taxon>
        <taxon>Haemaphysalis</taxon>
    </lineage>
</organism>
<feature type="region of interest" description="Disordered" evidence="1">
    <location>
        <begin position="1"/>
        <end position="64"/>
    </location>
</feature>
<evidence type="ECO:0000313" key="2">
    <source>
        <dbReference type="EMBL" id="KAH9368752.1"/>
    </source>
</evidence>
<accession>A0A9J6G2N0</accession>
<sequence length="318" mass="35199">MDRRVRRTLRRRILLPPSKPAPESPLPPALRHRPSTRQPRQPPLPTDDFKIGIHQRNGPQLSRADPISLTASIAREIGFPTSPAPFQLRVGAEQNVIVVSTPSPAAARALESLQKTVVFSNRHEVSVYPITPYNSCCGVIHNIAQEHPEEYVKSLITASGYEVLTARRLGDSKAFVITFRGKRVPYYVYVNQDLLSPYGRLLHPLPSNGPPSGRLPLASRHAQVQGMRRLPQRASAHLHTAVWAFLKVLHTQPHLKTAQNGTSHTVCKAKKLQTSPHRTSPAGRTPPLLARGATVDLIVRAQDRAETRVTGHNQGGYF</sequence>
<feature type="compositionally biased region" description="Pro residues" evidence="1">
    <location>
        <begin position="17"/>
        <end position="28"/>
    </location>
</feature>
<proteinExistence type="predicted"/>
<dbReference type="Proteomes" id="UP000821853">
    <property type="component" value="Chromosome 2"/>
</dbReference>
<dbReference type="VEuPathDB" id="VectorBase:HLOH_059548"/>
<protein>
    <submittedName>
        <fullName evidence="2">Uncharacterized protein</fullName>
    </submittedName>
</protein>
<keyword evidence="3" id="KW-1185">Reference proteome</keyword>
<name>A0A9J6G2N0_HAELO</name>